<comment type="caution">
    <text evidence="2">The sequence shown here is derived from an EMBL/GenBank/DDBJ whole genome shotgun (WGS) entry which is preliminary data.</text>
</comment>
<evidence type="ECO:0000256" key="1">
    <source>
        <dbReference type="SAM" id="MobiDB-lite"/>
    </source>
</evidence>
<keyword evidence="3" id="KW-1185">Reference proteome</keyword>
<name>A0ABN2PZL1_9MICO</name>
<evidence type="ECO:0000313" key="3">
    <source>
        <dbReference type="Proteomes" id="UP001501343"/>
    </source>
</evidence>
<accession>A0ABN2PZL1</accession>
<protein>
    <recommendedName>
        <fullName evidence="4">HNH endonuclease</fullName>
    </recommendedName>
</protein>
<feature type="region of interest" description="Disordered" evidence="1">
    <location>
        <begin position="1"/>
        <end position="48"/>
    </location>
</feature>
<evidence type="ECO:0000313" key="2">
    <source>
        <dbReference type="EMBL" id="GAA1936604.1"/>
    </source>
</evidence>
<organism evidence="2 3">
    <name type="scientific">Microbacterium aoyamense</name>
    <dbReference type="NCBI Taxonomy" id="344166"/>
    <lineage>
        <taxon>Bacteria</taxon>
        <taxon>Bacillati</taxon>
        <taxon>Actinomycetota</taxon>
        <taxon>Actinomycetes</taxon>
        <taxon>Micrococcales</taxon>
        <taxon>Microbacteriaceae</taxon>
        <taxon>Microbacterium</taxon>
    </lineage>
</organism>
<evidence type="ECO:0008006" key="4">
    <source>
        <dbReference type="Google" id="ProtNLM"/>
    </source>
</evidence>
<dbReference type="Proteomes" id="UP001501343">
    <property type="component" value="Unassembled WGS sequence"/>
</dbReference>
<gene>
    <name evidence="2" type="ORF">GCM10009775_30640</name>
</gene>
<reference evidence="2 3" key="1">
    <citation type="journal article" date="2019" name="Int. J. Syst. Evol. Microbiol.">
        <title>The Global Catalogue of Microorganisms (GCM) 10K type strain sequencing project: providing services to taxonomists for standard genome sequencing and annotation.</title>
        <authorList>
            <consortium name="The Broad Institute Genomics Platform"/>
            <consortium name="The Broad Institute Genome Sequencing Center for Infectious Disease"/>
            <person name="Wu L."/>
            <person name="Ma J."/>
        </authorList>
    </citation>
    <scope>NUCLEOTIDE SEQUENCE [LARGE SCALE GENOMIC DNA]</scope>
    <source>
        <strain evidence="2 3">JCM 14900</strain>
    </source>
</reference>
<dbReference type="EMBL" id="BAAAOF010000007">
    <property type="protein sequence ID" value="GAA1936604.1"/>
    <property type="molecule type" value="Genomic_DNA"/>
</dbReference>
<proteinExistence type="predicted"/>
<sequence>MLRAAGLSTTRESTKLRDAERRAKLKAAGLPTARESTRRRQAKRREERRAIVDAAKAQPCADCGQRYDPRQVDLDHLPGVDKVAGVSSMVRRWGVTLEQLQAEIAKCEVVCANCHRLRTAVRWARTKRIRPGMAKRRSWLDEQKAHPCHDCGTRYPAVVMDFDHLPGQAKAASVTAMVTCMARAQLPDGTTRVYSLDEIAQEIAKCELVCANCHRLRSASRGNWAEASA</sequence>
<feature type="compositionally biased region" description="Basic and acidic residues" evidence="1">
    <location>
        <begin position="12"/>
        <end position="22"/>
    </location>
</feature>